<dbReference type="RefSeq" id="WP_310068064.1">
    <property type="nucleotide sequence ID" value="NZ_JAVDVX010000001.1"/>
</dbReference>
<dbReference type="SUPFAM" id="SSF55174">
    <property type="entry name" value="Alpha-L RNA-binding motif"/>
    <property type="match status" value="1"/>
</dbReference>
<dbReference type="PIRSF" id="PIRSF016821">
    <property type="entry name" value="HSP15"/>
    <property type="match status" value="1"/>
</dbReference>
<feature type="domain" description="RNA-binding S4" evidence="5">
    <location>
        <begin position="15"/>
        <end position="79"/>
    </location>
</feature>
<organism evidence="6 7">
    <name type="scientific">Cellvibrio fibrivorans</name>
    <dbReference type="NCBI Taxonomy" id="126350"/>
    <lineage>
        <taxon>Bacteria</taxon>
        <taxon>Pseudomonadati</taxon>
        <taxon>Pseudomonadota</taxon>
        <taxon>Gammaproteobacteria</taxon>
        <taxon>Cellvibrionales</taxon>
        <taxon>Cellvibrionaceae</taxon>
        <taxon>Cellvibrio</taxon>
    </lineage>
</organism>
<proteinExistence type="inferred from homology"/>
<gene>
    <name evidence="6" type="ORF">J2X05_000436</name>
</gene>
<sequence length="143" mass="16523">MSKQKTEQDDDDDKIRIDKWLWAARFFKTRSLSKQAIDGGKIHCDGQRIKPSKEVTVGLVLTIRQDLDEKIVVVKALSAQRRGAPEAALLYEETEESKTLREKRTAERKAGLGSYIISHQRPSKKDRRHIHRFQRINLLGDDN</sequence>
<dbReference type="CDD" id="cd00165">
    <property type="entry name" value="S4"/>
    <property type="match status" value="1"/>
</dbReference>
<dbReference type="Gene3D" id="3.10.290.10">
    <property type="entry name" value="RNA-binding S4 domain"/>
    <property type="match status" value="1"/>
</dbReference>
<keyword evidence="6" id="KW-0346">Stress response</keyword>
<keyword evidence="3 4" id="KW-0238">DNA-binding</keyword>
<evidence type="ECO:0000256" key="2">
    <source>
        <dbReference type="ARBA" id="ARBA00022884"/>
    </source>
</evidence>
<dbReference type="InterPro" id="IPR036986">
    <property type="entry name" value="S4_RNA-bd_sf"/>
</dbReference>
<evidence type="ECO:0000256" key="1">
    <source>
        <dbReference type="ARBA" id="ARBA00008396"/>
    </source>
</evidence>
<dbReference type="InterPro" id="IPR025708">
    <property type="entry name" value="HSP15"/>
</dbReference>
<name>A0ABU1UTC9_9GAMM</name>
<reference evidence="6 7" key="1">
    <citation type="submission" date="2023-07" db="EMBL/GenBank/DDBJ databases">
        <title>Sorghum-associated microbial communities from plants grown in Nebraska, USA.</title>
        <authorList>
            <person name="Schachtman D."/>
        </authorList>
    </citation>
    <scope>NUCLEOTIDE SEQUENCE [LARGE SCALE GENOMIC DNA]</scope>
    <source>
        <strain evidence="6 7">BE190</strain>
    </source>
</reference>
<evidence type="ECO:0000256" key="4">
    <source>
        <dbReference type="PIRNR" id="PIRNR016821"/>
    </source>
</evidence>
<protein>
    <recommendedName>
        <fullName evidence="4">Heat shock protein 15</fullName>
    </recommendedName>
</protein>
<dbReference type="SMART" id="SM00363">
    <property type="entry name" value="S4"/>
    <property type="match status" value="1"/>
</dbReference>
<keyword evidence="2 4" id="KW-0694">RNA-binding</keyword>
<evidence type="ECO:0000256" key="3">
    <source>
        <dbReference type="ARBA" id="ARBA00023125"/>
    </source>
</evidence>
<dbReference type="InterPro" id="IPR002942">
    <property type="entry name" value="S4_RNA-bd"/>
</dbReference>
<dbReference type="EMBL" id="JAVDVX010000001">
    <property type="protein sequence ID" value="MDR7088433.1"/>
    <property type="molecule type" value="Genomic_DNA"/>
</dbReference>
<dbReference type="PROSITE" id="PS50889">
    <property type="entry name" value="S4"/>
    <property type="match status" value="1"/>
</dbReference>
<dbReference type="Proteomes" id="UP001253595">
    <property type="component" value="Unassembled WGS sequence"/>
</dbReference>
<dbReference type="Pfam" id="PF01479">
    <property type="entry name" value="S4"/>
    <property type="match status" value="1"/>
</dbReference>
<evidence type="ECO:0000259" key="5">
    <source>
        <dbReference type="SMART" id="SM00363"/>
    </source>
</evidence>
<accession>A0ABU1UTC9</accession>
<comment type="caution">
    <text evidence="6">The sequence shown here is derived from an EMBL/GenBank/DDBJ whole genome shotgun (WGS) entry which is preliminary data.</text>
</comment>
<comment type="similarity">
    <text evidence="1 4">Belongs to the HSP15 family.</text>
</comment>
<evidence type="ECO:0000313" key="6">
    <source>
        <dbReference type="EMBL" id="MDR7088433.1"/>
    </source>
</evidence>
<keyword evidence="7" id="KW-1185">Reference proteome</keyword>
<evidence type="ECO:0000313" key="7">
    <source>
        <dbReference type="Proteomes" id="UP001253595"/>
    </source>
</evidence>